<dbReference type="Proteomes" id="UP000217790">
    <property type="component" value="Unassembled WGS sequence"/>
</dbReference>
<dbReference type="InParanoid" id="A0A2H3CRX2"/>
<gene>
    <name evidence="1" type="ORF">ARMGADRAFT_1035991</name>
</gene>
<accession>A0A2H3CRX2</accession>
<sequence length="451" mass="51556">MSLSKHFEQEIALSVVDITKHKELLSYPWRANSCWLDASLEALYMTLKYGDWKSFQLLFNEDADWMPPSLIYYFFLMMKGQNTPAQELLDLHDGFCTFLYKMKIVSGHEDTYQDGLEWFQTMIAPGRSHIANEHPSAASDHVQIHKPLAERPIVNKPLTQNFEPCKGQIKNWLHSLTHIKLVSKGDPVSCWRGDDLKFWTWIPVILTIEPANQEEQNWDFPWTLAPLKIREAKDKGSTPPVMIYRLHGGASAQDYFTSQWLELCKKKLDIDLLTLTFLCHSWGFCRSQQNSSHEENSKVNLANQNNTVHLSLPPISTLPEDFDAVEKAIINLTNDEFFSPVEDISLLSSSPPPPTLLPILCCCGADSDRHRDEIQEQEAPEIIVTIPQRLFGPGKAWKVLLYVEETLRVQARNATVLKTLITPTPNTTLHTQTLKVLGGILCDRSRLKQYN</sequence>
<dbReference type="EMBL" id="KZ293688">
    <property type="protein sequence ID" value="PBK85801.1"/>
    <property type="molecule type" value="Genomic_DNA"/>
</dbReference>
<reference evidence="2" key="1">
    <citation type="journal article" date="2017" name="Nat. Ecol. Evol.">
        <title>Genome expansion and lineage-specific genetic innovations in the forest pathogenic fungi Armillaria.</title>
        <authorList>
            <person name="Sipos G."/>
            <person name="Prasanna A.N."/>
            <person name="Walter M.C."/>
            <person name="O'Connor E."/>
            <person name="Balint B."/>
            <person name="Krizsan K."/>
            <person name="Kiss B."/>
            <person name="Hess J."/>
            <person name="Varga T."/>
            <person name="Slot J."/>
            <person name="Riley R."/>
            <person name="Boka B."/>
            <person name="Rigling D."/>
            <person name="Barry K."/>
            <person name="Lee J."/>
            <person name="Mihaltcheva S."/>
            <person name="LaButti K."/>
            <person name="Lipzen A."/>
            <person name="Waldron R."/>
            <person name="Moloney N.M."/>
            <person name="Sperisen C."/>
            <person name="Kredics L."/>
            <person name="Vagvoelgyi C."/>
            <person name="Patrignani A."/>
            <person name="Fitzpatrick D."/>
            <person name="Nagy I."/>
            <person name="Doyle S."/>
            <person name="Anderson J.B."/>
            <person name="Grigoriev I.V."/>
            <person name="Gueldener U."/>
            <person name="Muensterkoetter M."/>
            <person name="Nagy L.G."/>
        </authorList>
    </citation>
    <scope>NUCLEOTIDE SEQUENCE [LARGE SCALE GENOMIC DNA]</scope>
    <source>
        <strain evidence="2">Ar21-2</strain>
    </source>
</reference>
<proteinExistence type="predicted"/>
<evidence type="ECO:0000313" key="2">
    <source>
        <dbReference type="Proteomes" id="UP000217790"/>
    </source>
</evidence>
<name>A0A2H3CRX2_ARMGA</name>
<evidence type="ECO:0000313" key="1">
    <source>
        <dbReference type="EMBL" id="PBK85801.1"/>
    </source>
</evidence>
<keyword evidence="2" id="KW-1185">Reference proteome</keyword>
<dbReference type="OrthoDB" id="3060192at2759"/>
<dbReference type="AlphaFoldDB" id="A0A2H3CRX2"/>
<protein>
    <submittedName>
        <fullName evidence="1">Uncharacterized protein</fullName>
    </submittedName>
</protein>
<organism evidence="1 2">
    <name type="scientific">Armillaria gallica</name>
    <name type="common">Bulbous honey fungus</name>
    <name type="synonym">Armillaria bulbosa</name>
    <dbReference type="NCBI Taxonomy" id="47427"/>
    <lineage>
        <taxon>Eukaryota</taxon>
        <taxon>Fungi</taxon>
        <taxon>Dikarya</taxon>
        <taxon>Basidiomycota</taxon>
        <taxon>Agaricomycotina</taxon>
        <taxon>Agaricomycetes</taxon>
        <taxon>Agaricomycetidae</taxon>
        <taxon>Agaricales</taxon>
        <taxon>Marasmiineae</taxon>
        <taxon>Physalacriaceae</taxon>
        <taxon>Armillaria</taxon>
    </lineage>
</organism>